<dbReference type="OrthoDB" id="26525at2759"/>
<dbReference type="InterPro" id="IPR018247">
    <property type="entry name" value="EF_Hand_1_Ca_BS"/>
</dbReference>
<organism evidence="5 6">
    <name type="scientific">Erythranthe guttata</name>
    <name type="common">Yellow monkey flower</name>
    <name type="synonym">Mimulus guttatus</name>
    <dbReference type="NCBI Taxonomy" id="4155"/>
    <lineage>
        <taxon>Eukaryota</taxon>
        <taxon>Viridiplantae</taxon>
        <taxon>Streptophyta</taxon>
        <taxon>Embryophyta</taxon>
        <taxon>Tracheophyta</taxon>
        <taxon>Spermatophyta</taxon>
        <taxon>Magnoliopsida</taxon>
        <taxon>eudicotyledons</taxon>
        <taxon>Gunneridae</taxon>
        <taxon>Pentapetalae</taxon>
        <taxon>asterids</taxon>
        <taxon>lamiids</taxon>
        <taxon>Lamiales</taxon>
        <taxon>Phrymaceae</taxon>
        <taxon>Erythranthe</taxon>
    </lineage>
</organism>
<dbReference type="Gene3D" id="1.10.238.10">
    <property type="entry name" value="EF-hand"/>
    <property type="match status" value="2"/>
</dbReference>
<gene>
    <name evidence="5" type="ORF">MIMGU_mgv1a015576mg</name>
</gene>
<dbReference type="FunFam" id="1.10.238.10:FF:000001">
    <property type="entry name" value="Calmodulin 1"/>
    <property type="match status" value="1"/>
</dbReference>
<dbReference type="PROSITE" id="PS50222">
    <property type="entry name" value="EF_HAND_2"/>
    <property type="match status" value="4"/>
</dbReference>
<feature type="domain" description="EF-hand" evidence="4">
    <location>
        <begin position="12"/>
        <end position="47"/>
    </location>
</feature>
<keyword evidence="2" id="KW-0677">Repeat</keyword>
<keyword evidence="3" id="KW-0106">Calcium</keyword>
<feature type="domain" description="EF-hand" evidence="4">
    <location>
        <begin position="48"/>
        <end position="82"/>
    </location>
</feature>
<dbReference type="InterPro" id="IPR011992">
    <property type="entry name" value="EF-hand-dom_pair"/>
</dbReference>
<protein>
    <recommendedName>
        <fullName evidence="4">EF-hand domain-containing protein</fullName>
    </recommendedName>
</protein>
<dbReference type="InterPro" id="IPR039647">
    <property type="entry name" value="EF_hand_pair_protein_CML-like"/>
</dbReference>
<feature type="domain" description="EF-hand" evidence="4">
    <location>
        <begin position="119"/>
        <end position="152"/>
    </location>
</feature>
<evidence type="ECO:0000256" key="3">
    <source>
        <dbReference type="ARBA" id="ARBA00022837"/>
    </source>
</evidence>
<dbReference type="Proteomes" id="UP000030748">
    <property type="component" value="Unassembled WGS sequence"/>
</dbReference>
<dbReference type="InterPro" id="IPR002048">
    <property type="entry name" value="EF_hand_dom"/>
</dbReference>
<reference evidence="5 6" key="1">
    <citation type="journal article" date="2013" name="Proc. Natl. Acad. Sci. U.S.A.">
        <title>Fine-scale variation in meiotic recombination in Mimulus inferred from population shotgun sequencing.</title>
        <authorList>
            <person name="Hellsten U."/>
            <person name="Wright K.M."/>
            <person name="Jenkins J."/>
            <person name="Shu S."/>
            <person name="Yuan Y."/>
            <person name="Wessler S.R."/>
            <person name="Schmutz J."/>
            <person name="Willis J.H."/>
            <person name="Rokhsar D.S."/>
        </authorList>
    </citation>
    <scope>NUCLEOTIDE SEQUENCE [LARGE SCALE GENOMIC DNA]</scope>
    <source>
        <strain evidence="6">cv. DUN x IM62</strain>
    </source>
</reference>
<dbReference type="PROSITE" id="PS00018">
    <property type="entry name" value="EF_HAND_1"/>
    <property type="match status" value="3"/>
</dbReference>
<dbReference type="PhylomeDB" id="A0A022RVM5"/>
<sequence length="152" mass="16380">MEKKSAAAVTLTEEEQAESVFNMFDKNGDGKISRTELGAILSSLGSSTSAADAARLMSELDKDGDGFIDRSEFRAYKLGGAGGDGEELKEAFALYDKDKNGKISATELHSVLTSLGTKCSVKDCRKMIASFDVDGDGCMNFDEFKKMMTRTS</sequence>
<dbReference type="AlphaFoldDB" id="A0A022RVM5"/>
<dbReference type="EMBL" id="KI630214">
    <property type="protein sequence ID" value="EYU44572.1"/>
    <property type="molecule type" value="Genomic_DNA"/>
</dbReference>
<dbReference type="Pfam" id="PF13499">
    <property type="entry name" value="EF-hand_7"/>
    <property type="match status" value="2"/>
</dbReference>
<feature type="domain" description="EF-hand" evidence="4">
    <location>
        <begin position="83"/>
        <end position="118"/>
    </location>
</feature>
<evidence type="ECO:0000256" key="1">
    <source>
        <dbReference type="ARBA" id="ARBA00022723"/>
    </source>
</evidence>
<name>A0A022RVM5_ERYGU</name>
<dbReference type="CDD" id="cd00051">
    <property type="entry name" value="EFh"/>
    <property type="match status" value="1"/>
</dbReference>
<dbReference type="OMA" id="FHCNDAG"/>
<evidence type="ECO:0000313" key="6">
    <source>
        <dbReference type="Proteomes" id="UP000030748"/>
    </source>
</evidence>
<proteinExistence type="predicted"/>
<dbReference type="PANTHER" id="PTHR10891">
    <property type="entry name" value="EF-HAND CALCIUM-BINDING DOMAIN CONTAINING PROTEIN"/>
    <property type="match status" value="1"/>
</dbReference>
<keyword evidence="6" id="KW-1185">Reference proteome</keyword>
<evidence type="ECO:0000313" key="5">
    <source>
        <dbReference type="EMBL" id="EYU44572.1"/>
    </source>
</evidence>
<dbReference type="eggNOG" id="KOG0027">
    <property type="taxonomic scope" value="Eukaryota"/>
</dbReference>
<dbReference type="GO" id="GO:0005509">
    <property type="term" value="F:calcium ion binding"/>
    <property type="evidence" value="ECO:0007669"/>
    <property type="project" value="InterPro"/>
</dbReference>
<dbReference type="STRING" id="4155.A0A022RVM5"/>
<accession>A0A022RVM5</accession>
<evidence type="ECO:0000256" key="2">
    <source>
        <dbReference type="ARBA" id="ARBA00022737"/>
    </source>
</evidence>
<dbReference type="SMART" id="SM00054">
    <property type="entry name" value="EFh"/>
    <property type="match status" value="4"/>
</dbReference>
<dbReference type="KEGG" id="egt:105973916"/>
<keyword evidence="1" id="KW-0479">Metal-binding</keyword>
<dbReference type="SUPFAM" id="SSF47473">
    <property type="entry name" value="EF-hand"/>
    <property type="match status" value="1"/>
</dbReference>
<evidence type="ECO:0000259" key="4">
    <source>
        <dbReference type="PROSITE" id="PS50222"/>
    </source>
</evidence>